<dbReference type="EMBL" id="JAHLQT010006108">
    <property type="protein sequence ID" value="KAG7175387.1"/>
    <property type="molecule type" value="Genomic_DNA"/>
</dbReference>
<dbReference type="AlphaFoldDB" id="A0A8J5N976"/>
<organism evidence="6 7">
    <name type="scientific">Homarus americanus</name>
    <name type="common">American lobster</name>
    <dbReference type="NCBI Taxonomy" id="6706"/>
    <lineage>
        <taxon>Eukaryota</taxon>
        <taxon>Metazoa</taxon>
        <taxon>Ecdysozoa</taxon>
        <taxon>Arthropoda</taxon>
        <taxon>Crustacea</taxon>
        <taxon>Multicrustacea</taxon>
        <taxon>Malacostraca</taxon>
        <taxon>Eumalacostraca</taxon>
        <taxon>Eucarida</taxon>
        <taxon>Decapoda</taxon>
        <taxon>Pleocyemata</taxon>
        <taxon>Astacidea</taxon>
        <taxon>Nephropoidea</taxon>
        <taxon>Nephropidae</taxon>
        <taxon>Homarus</taxon>
    </lineage>
</organism>
<comment type="caution">
    <text evidence="6">The sequence shown here is derived from an EMBL/GenBank/DDBJ whole genome shotgun (WGS) entry which is preliminary data.</text>
</comment>
<dbReference type="Gene3D" id="2.70.130.10">
    <property type="entry name" value="Mannose-6-phosphate receptor binding domain"/>
    <property type="match status" value="1"/>
</dbReference>
<keyword evidence="7" id="KW-1185">Reference proteome</keyword>
<dbReference type="PROSITE" id="PS51914">
    <property type="entry name" value="MRH"/>
    <property type="match status" value="1"/>
</dbReference>
<evidence type="ECO:0000256" key="3">
    <source>
        <dbReference type="ARBA" id="ARBA00022824"/>
    </source>
</evidence>
<evidence type="ECO:0000256" key="2">
    <source>
        <dbReference type="ARBA" id="ARBA00022729"/>
    </source>
</evidence>
<dbReference type="GO" id="GO:0030968">
    <property type="term" value="P:endoplasmic reticulum unfolded protein response"/>
    <property type="evidence" value="ECO:0007669"/>
    <property type="project" value="InterPro"/>
</dbReference>
<feature type="domain" description="MRH" evidence="5">
    <location>
        <begin position="128"/>
        <end position="244"/>
    </location>
</feature>
<dbReference type="GO" id="GO:0005788">
    <property type="term" value="C:endoplasmic reticulum lumen"/>
    <property type="evidence" value="ECO:0007669"/>
    <property type="project" value="TreeGrafter"/>
</dbReference>
<gene>
    <name evidence="6" type="primary">Os9-L</name>
    <name evidence="6" type="ORF">Hamer_G001464</name>
</gene>
<dbReference type="SUPFAM" id="SSF50911">
    <property type="entry name" value="Mannose 6-phosphate receptor domain"/>
    <property type="match status" value="1"/>
</dbReference>
<dbReference type="Pfam" id="PF07915">
    <property type="entry name" value="PRKCSH"/>
    <property type="match status" value="1"/>
</dbReference>
<dbReference type="InterPro" id="IPR044865">
    <property type="entry name" value="MRH_dom"/>
</dbReference>
<evidence type="ECO:0000259" key="5">
    <source>
        <dbReference type="PROSITE" id="PS51914"/>
    </source>
</evidence>
<dbReference type="InterPro" id="IPR009011">
    <property type="entry name" value="Man6P_isomerase_rcpt-bd_dom_sf"/>
</dbReference>
<dbReference type="InterPro" id="IPR045149">
    <property type="entry name" value="OS-9-like"/>
</dbReference>
<dbReference type="InterPro" id="IPR012913">
    <property type="entry name" value="OS9-like_dom"/>
</dbReference>
<dbReference type="PANTHER" id="PTHR15414:SF5">
    <property type="entry name" value="PROTEIN OS-9"/>
    <property type="match status" value="1"/>
</dbReference>
<keyword evidence="2" id="KW-0732">Signal</keyword>
<name>A0A8J5N976_HOMAM</name>
<evidence type="ECO:0000256" key="1">
    <source>
        <dbReference type="ARBA" id="ARBA00004240"/>
    </source>
</evidence>
<dbReference type="Proteomes" id="UP000747542">
    <property type="component" value="Unassembled WGS sequence"/>
</dbReference>
<keyword evidence="3" id="KW-0256">Endoplasmic reticulum</keyword>
<keyword evidence="4" id="KW-1015">Disulfide bond</keyword>
<comment type="subcellular location">
    <subcellularLocation>
        <location evidence="1">Endoplasmic reticulum</location>
    </subcellularLocation>
</comment>
<reference evidence="6" key="1">
    <citation type="journal article" date="2021" name="Sci. Adv.">
        <title>The American lobster genome reveals insights on longevity, neural, and immune adaptations.</title>
        <authorList>
            <person name="Polinski J.M."/>
            <person name="Zimin A.V."/>
            <person name="Clark K.F."/>
            <person name="Kohn A.B."/>
            <person name="Sadowski N."/>
            <person name="Timp W."/>
            <person name="Ptitsyn A."/>
            <person name="Khanna P."/>
            <person name="Romanova D.Y."/>
            <person name="Williams P."/>
            <person name="Greenwood S.J."/>
            <person name="Moroz L.L."/>
            <person name="Walt D.R."/>
            <person name="Bodnar A.G."/>
        </authorList>
    </citation>
    <scope>NUCLEOTIDE SEQUENCE</scope>
    <source>
        <strain evidence="6">GMGI-L3</strain>
    </source>
</reference>
<proteinExistence type="predicted"/>
<protein>
    <submittedName>
        <fullName evidence="6">OS9-like</fullName>
    </submittedName>
</protein>
<sequence length="264" mass="29898">MHRLQNVVVLKCQVEPSRRHIVGGVNKMPGSSGYIIICSLITVVTAVNTVLNVDEINSIHYAIDILNKPVVKDQGWDGEVMTVVNKHGQEYICSLPSVAPLDSDLKHDDDIFDQLVDISVLLKPMETAPCLIKTVDWWTYEFCYGSVIKQYHLEDNKATGPIIILGKYESEYNWRNSSETKNRLQRFHSQFYVNGTKCDLTTEPRRTEVRFHCEDGVGDYIQRVDEPESCRYVVTVATTRVLGLLDSITKSHNVVPARNILVSS</sequence>
<dbReference type="GO" id="GO:0030970">
    <property type="term" value="P:retrograde protein transport, ER to cytosol"/>
    <property type="evidence" value="ECO:0007669"/>
    <property type="project" value="TreeGrafter"/>
</dbReference>
<evidence type="ECO:0000313" key="6">
    <source>
        <dbReference type="EMBL" id="KAG7175387.1"/>
    </source>
</evidence>
<evidence type="ECO:0000313" key="7">
    <source>
        <dbReference type="Proteomes" id="UP000747542"/>
    </source>
</evidence>
<accession>A0A8J5N976</accession>
<dbReference type="PANTHER" id="PTHR15414">
    <property type="entry name" value="OS-9-RELATED"/>
    <property type="match status" value="1"/>
</dbReference>
<evidence type="ECO:0000256" key="4">
    <source>
        <dbReference type="ARBA" id="ARBA00023157"/>
    </source>
</evidence>